<keyword evidence="5" id="KW-0472">Membrane</keyword>
<dbReference type="AlphaFoldDB" id="A0A3G9IT06"/>
<keyword evidence="4" id="KW-0862">Zinc</keyword>
<evidence type="ECO:0000256" key="2">
    <source>
        <dbReference type="ARBA" id="ARBA00022723"/>
    </source>
</evidence>
<keyword evidence="1" id="KW-0645">Protease</keyword>
<dbReference type="Gene3D" id="3.40.390.10">
    <property type="entry name" value="Collagenase (Catalytic Domain)"/>
    <property type="match status" value="1"/>
</dbReference>
<dbReference type="GO" id="GO:0008270">
    <property type="term" value="F:zinc ion binding"/>
    <property type="evidence" value="ECO:0007669"/>
    <property type="project" value="InterPro"/>
</dbReference>
<gene>
    <name evidence="7" type="ORF">Back2_10380</name>
</gene>
<name>A0A3G9IT06_9ACTN</name>
<evidence type="ECO:0000259" key="6">
    <source>
        <dbReference type="Pfam" id="PF00413"/>
    </source>
</evidence>
<keyword evidence="8" id="KW-1185">Reference proteome</keyword>
<keyword evidence="2" id="KW-0479">Metal-binding</keyword>
<dbReference type="GO" id="GO:0031012">
    <property type="term" value="C:extracellular matrix"/>
    <property type="evidence" value="ECO:0007669"/>
    <property type="project" value="InterPro"/>
</dbReference>
<reference evidence="7 8" key="1">
    <citation type="submission" date="2018-11" db="EMBL/GenBank/DDBJ databases">
        <title>Complete genome sequence of Nocardioides baekrokdamisoli strain KCTC 39748.</title>
        <authorList>
            <person name="Kang S.W."/>
            <person name="Lee K.C."/>
            <person name="Kim K.K."/>
            <person name="Kim J.S."/>
            <person name="Kim D.S."/>
            <person name="Ko S.H."/>
            <person name="Yang S.H."/>
            <person name="Shin Y.K."/>
            <person name="Lee J.S."/>
        </authorList>
    </citation>
    <scope>NUCLEOTIDE SEQUENCE [LARGE SCALE GENOMIC DNA]</scope>
    <source>
        <strain evidence="7 8">KCTC 39748</strain>
    </source>
</reference>
<keyword evidence="5" id="KW-0812">Transmembrane</keyword>
<dbReference type="InterPro" id="IPR001818">
    <property type="entry name" value="Pept_M10_metallopeptidase"/>
</dbReference>
<evidence type="ECO:0000256" key="5">
    <source>
        <dbReference type="SAM" id="Phobius"/>
    </source>
</evidence>
<feature type="domain" description="Peptidase M10 metallopeptidase" evidence="6">
    <location>
        <begin position="218"/>
        <end position="282"/>
    </location>
</feature>
<dbReference type="GO" id="GO:0006508">
    <property type="term" value="P:proteolysis"/>
    <property type="evidence" value="ECO:0007669"/>
    <property type="project" value="UniProtKB-KW"/>
</dbReference>
<evidence type="ECO:0000313" key="7">
    <source>
        <dbReference type="EMBL" id="BBH16751.1"/>
    </source>
</evidence>
<evidence type="ECO:0000256" key="4">
    <source>
        <dbReference type="ARBA" id="ARBA00022833"/>
    </source>
</evidence>
<dbReference type="SUPFAM" id="SSF55486">
    <property type="entry name" value="Metalloproteases ('zincins'), catalytic domain"/>
    <property type="match status" value="1"/>
</dbReference>
<dbReference type="KEGG" id="nbe:Back2_10380"/>
<keyword evidence="5" id="KW-1133">Transmembrane helix</keyword>
<dbReference type="Proteomes" id="UP000271573">
    <property type="component" value="Chromosome"/>
</dbReference>
<evidence type="ECO:0000313" key="8">
    <source>
        <dbReference type="Proteomes" id="UP000271573"/>
    </source>
</evidence>
<feature type="transmembrane region" description="Helical" evidence="5">
    <location>
        <begin position="63"/>
        <end position="83"/>
    </location>
</feature>
<dbReference type="EMBL" id="AP019307">
    <property type="protein sequence ID" value="BBH16751.1"/>
    <property type="molecule type" value="Genomic_DNA"/>
</dbReference>
<accession>A0A3G9IT06</accession>
<protein>
    <recommendedName>
        <fullName evidence="6">Peptidase M10 metallopeptidase domain-containing protein</fullName>
    </recommendedName>
</protein>
<keyword evidence="3" id="KW-0378">Hydrolase</keyword>
<sequence>MMRALEDLDRVDAGKAPRRGLRPEVRSVTDRWVHGNTAKVASTYAKAGSPVVVPLRPRSRRPWVIALIVLLVITGLIAAIPGARHQITKSWKSMTSGPQRILPAVAVTTHGAYVFENMSSGPGPRVPVTYRPCQAIRYTVNSDLAPAGTDGIIPTAVAEVSRLTGLKFEYAGVSHTPVNFSRPTGPAAITATYPPAQIGWSEASVFTGRGADVVGLGGSEYVTEDGFSPHYVTGSVALRADSLGQILRQRNGRAEVTAVVLHELGHLVGLAHVKDSHELMYAKNDGQLDFGPGDREGLALLGQGSCT</sequence>
<dbReference type="InterPro" id="IPR024079">
    <property type="entry name" value="MetalloPept_cat_dom_sf"/>
</dbReference>
<evidence type="ECO:0000256" key="1">
    <source>
        <dbReference type="ARBA" id="ARBA00022670"/>
    </source>
</evidence>
<dbReference type="Pfam" id="PF00413">
    <property type="entry name" value="Peptidase_M10"/>
    <property type="match status" value="1"/>
</dbReference>
<dbReference type="GO" id="GO:0004222">
    <property type="term" value="F:metalloendopeptidase activity"/>
    <property type="evidence" value="ECO:0007669"/>
    <property type="project" value="InterPro"/>
</dbReference>
<evidence type="ECO:0000256" key="3">
    <source>
        <dbReference type="ARBA" id="ARBA00022801"/>
    </source>
</evidence>
<organism evidence="7 8">
    <name type="scientific">Nocardioides baekrokdamisoli</name>
    <dbReference type="NCBI Taxonomy" id="1804624"/>
    <lineage>
        <taxon>Bacteria</taxon>
        <taxon>Bacillati</taxon>
        <taxon>Actinomycetota</taxon>
        <taxon>Actinomycetes</taxon>
        <taxon>Propionibacteriales</taxon>
        <taxon>Nocardioidaceae</taxon>
        <taxon>Nocardioides</taxon>
    </lineage>
</organism>
<proteinExistence type="predicted"/>